<reference evidence="2" key="1">
    <citation type="journal article" date="2022" name="bioRxiv">
        <title>Sequencing and chromosome-scale assembly of the giantPleurodeles waltlgenome.</title>
        <authorList>
            <person name="Brown T."/>
            <person name="Elewa A."/>
            <person name="Iarovenko S."/>
            <person name="Subramanian E."/>
            <person name="Araus A.J."/>
            <person name="Petzold A."/>
            <person name="Susuki M."/>
            <person name="Suzuki K.-i.T."/>
            <person name="Hayashi T."/>
            <person name="Toyoda A."/>
            <person name="Oliveira C."/>
            <person name="Osipova E."/>
            <person name="Leigh N.D."/>
            <person name="Simon A."/>
            <person name="Yun M.H."/>
        </authorList>
    </citation>
    <scope>NUCLEOTIDE SEQUENCE</scope>
    <source>
        <strain evidence="2">20211129_DDA</strain>
        <tissue evidence="2">Liver</tissue>
    </source>
</reference>
<evidence type="ECO:0000256" key="1">
    <source>
        <dbReference type="SAM" id="MobiDB-lite"/>
    </source>
</evidence>
<feature type="compositionally biased region" description="Basic and acidic residues" evidence="1">
    <location>
        <begin position="19"/>
        <end position="34"/>
    </location>
</feature>
<accession>A0AAV7WB41</accession>
<keyword evidence="3" id="KW-1185">Reference proteome</keyword>
<name>A0AAV7WB41_PLEWA</name>
<protein>
    <submittedName>
        <fullName evidence="2">Uncharacterized protein</fullName>
    </submittedName>
</protein>
<evidence type="ECO:0000313" key="3">
    <source>
        <dbReference type="Proteomes" id="UP001066276"/>
    </source>
</evidence>
<feature type="region of interest" description="Disordered" evidence="1">
    <location>
        <begin position="1"/>
        <end position="36"/>
    </location>
</feature>
<dbReference type="Proteomes" id="UP001066276">
    <property type="component" value="Chromosome 1_2"/>
</dbReference>
<gene>
    <name evidence="2" type="ORF">NDU88_005599</name>
</gene>
<proteinExistence type="predicted"/>
<comment type="caution">
    <text evidence="2">The sequence shown here is derived from an EMBL/GenBank/DDBJ whole genome shotgun (WGS) entry which is preliminary data.</text>
</comment>
<evidence type="ECO:0000313" key="2">
    <source>
        <dbReference type="EMBL" id="KAJ1210231.1"/>
    </source>
</evidence>
<dbReference type="AlphaFoldDB" id="A0AAV7WB41"/>
<organism evidence="2 3">
    <name type="scientific">Pleurodeles waltl</name>
    <name type="common">Iberian ribbed newt</name>
    <dbReference type="NCBI Taxonomy" id="8319"/>
    <lineage>
        <taxon>Eukaryota</taxon>
        <taxon>Metazoa</taxon>
        <taxon>Chordata</taxon>
        <taxon>Craniata</taxon>
        <taxon>Vertebrata</taxon>
        <taxon>Euteleostomi</taxon>
        <taxon>Amphibia</taxon>
        <taxon>Batrachia</taxon>
        <taxon>Caudata</taxon>
        <taxon>Salamandroidea</taxon>
        <taxon>Salamandridae</taxon>
        <taxon>Pleurodelinae</taxon>
        <taxon>Pleurodeles</taxon>
    </lineage>
</organism>
<dbReference type="EMBL" id="JANPWB010000002">
    <property type="protein sequence ID" value="KAJ1210231.1"/>
    <property type="molecule type" value="Genomic_DNA"/>
</dbReference>
<sequence>MPRAYNAPLQLDPTATRALAKDRGRRTDQPERGRGSGWTAAVRLLPIACLRLTEQTATLEVRRLEDRVQP</sequence>